<accession>A0A1D7YP25</accession>
<feature type="transmembrane region" description="Helical" evidence="1">
    <location>
        <begin position="53"/>
        <end position="79"/>
    </location>
</feature>
<gene>
    <name evidence="2" type="ORF">BFF78_17760</name>
</gene>
<feature type="transmembrane region" description="Helical" evidence="1">
    <location>
        <begin position="91"/>
        <end position="112"/>
    </location>
</feature>
<keyword evidence="1" id="KW-0472">Membrane</keyword>
<keyword evidence="1" id="KW-1133">Transmembrane helix</keyword>
<evidence type="ECO:0000256" key="1">
    <source>
        <dbReference type="SAM" id="Phobius"/>
    </source>
</evidence>
<sequence>MTDADAAAEARRIIADAYRPLPQIPTAYRDTTPLPAYGPTPPVPQPDHRIVPAWAAGTAVAGIGVGATCVGLGCGIWLACKGFAAVTLTSVLFVTLPIAAVAAVATAIGAALRSLKATHTVTHHHYAGPVRLENNTITAPAYGLIARNRHELNR</sequence>
<name>A0A1D7YP25_9ACTN</name>
<organism evidence="2 3">
    <name type="scientific">Streptomyces fodineus</name>
    <dbReference type="NCBI Taxonomy" id="1904616"/>
    <lineage>
        <taxon>Bacteria</taxon>
        <taxon>Bacillati</taxon>
        <taxon>Actinomycetota</taxon>
        <taxon>Actinomycetes</taxon>
        <taxon>Kitasatosporales</taxon>
        <taxon>Streptomycetaceae</taxon>
        <taxon>Streptomyces</taxon>
    </lineage>
</organism>
<protein>
    <submittedName>
        <fullName evidence="2">Uncharacterized protein</fullName>
    </submittedName>
</protein>
<dbReference type="AlphaFoldDB" id="A0A1D7YP25"/>
<keyword evidence="1" id="KW-0812">Transmembrane</keyword>
<dbReference type="Proteomes" id="UP000094960">
    <property type="component" value="Chromosome"/>
</dbReference>
<dbReference type="KEGG" id="spun:BFF78_17760"/>
<dbReference type="EMBL" id="CP017248">
    <property type="protein sequence ID" value="AOR37149.1"/>
    <property type="molecule type" value="Genomic_DNA"/>
</dbReference>
<evidence type="ECO:0000313" key="2">
    <source>
        <dbReference type="EMBL" id="AOR37149.1"/>
    </source>
</evidence>
<proteinExistence type="predicted"/>
<keyword evidence="3" id="KW-1185">Reference proteome</keyword>
<evidence type="ECO:0000313" key="3">
    <source>
        <dbReference type="Proteomes" id="UP000094960"/>
    </source>
</evidence>
<reference evidence="3" key="1">
    <citation type="submission" date="2016-09" db="EMBL/GenBank/DDBJ databases">
        <title>Streptomyces puniciscabiei strain:TW1S1 Genome sequencing and assembly.</title>
        <authorList>
            <person name="Kim M.-K."/>
            <person name="Kim S.B."/>
        </authorList>
    </citation>
    <scope>NUCLEOTIDE SEQUENCE [LARGE SCALE GENOMIC DNA]</scope>
    <source>
        <strain evidence="3">TW1S1</strain>
    </source>
</reference>